<evidence type="ECO:0000256" key="2">
    <source>
        <dbReference type="ARBA" id="ARBA00007430"/>
    </source>
</evidence>
<evidence type="ECO:0000256" key="4">
    <source>
        <dbReference type="ARBA" id="ARBA00022692"/>
    </source>
</evidence>
<feature type="transmembrane region" description="Helical" evidence="7">
    <location>
        <begin position="352"/>
        <end position="371"/>
    </location>
</feature>
<protein>
    <submittedName>
        <fullName evidence="8">O-antigen/teichoic acid export membrane protein</fullName>
    </submittedName>
</protein>
<comment type="subcellular location">
    <subcellularLocation>
        <location evidence="1">Cell membrane</location>
        <topology evidence="1">Multi-pass membrane protein</topology>
    </subcellularLocation>
</comment>
<dbReference type="PANTHER" id="PTHR30250:SF10">
    <property type="entry name" value="LIPOPOLYSACCHARIDE BIOSYNTHESIS PROTEIN WZXC"/>
    <property type="match status" value="1"/>
</dbReference>
<dbReference type="Proteomes" id="UP000548867">
    <property type="component" value="Unassembled WGS sequence"/>
</dbReference>
<feature type="transmembrane region" description="Helical" evidence="7">
    <location>
        <begin position="12"/>
        <end position="33"/>
    </location>
</feature>
<dbReference type="PANTHER" id="PTHR30250">
    <property type="entry name" value="PST FAMILY PREDICTED COLANIC ACID TRANSPORTER"/>
    <property type="match status" value="1"/>
</dbReference>
<evidence type="ECO:0000256" key="1">
    <source>
        <dbReference type="ARBA" id="ARBA00004651"/>
    </source>
</evidence>
<comment type="caution">
    <text evidence="8">The sequence shown here is derived from an EMBL/GenBank/DDBJ whole genome shotgun (WGS) entry which is preliminary data.</text>
</comment>
<feature type="transmembrane region" description="Helical" evidence="7">
    <location>
        <begin position="289"/>
        <end position="314"/>
    </location>
</feature>
<keyword evidence="9" id="KW-1185">Reference proteome</keyword>
<accession>A0A7W6CN60</accession>
<feature type="transmembrane region" description="Helical" evidence="7">
    <location>
        <begin position="231"/>
        <end position="251"/>
    </location>
</feature>
<keyword evidence="5 7" id="KW-1133">Transmembrane helix</keyword>
<keyword evidence="3" id="KW-1003">Cell membrane</keyword>
<feature type="transmembrane region" description="Helical" evidence="7">
    <location>
        <begin position="147"/>
        <end position="164"/>
    </location>
</feature>
<evidence type="ECO:0000256" key="7">
    <source>
        <dbReference type="SAM" id="Phobius"/>
    </source>
</evidence>
<dbReference type="GO" id="GO:0005886">
    <property type="term" value="C:plasma membrane"/>
    <property type="evidence" value="ECO:0007669"/>
    <property type="project" value="UniProtKB-SubCell"/>
</dbReference>
<evidence type="ECO:0000256" key="5">
    <source>
        <dbReference type="ARBA" id="ARBA00022989"/>
    </source>
</evidence>
<dbReference type="RefSeq" id="WP_183627665.1">
    <property type="nucleotide sequence ID" value="NZ_JACIDX010000016.1"/>
</dbReference>
<feature type="transmembrane region" description="Helical" evidence="7">
    <location>
        <begin position="87"/>
        <end position="108"/>
    </location>
</feature>
<dbReference type="AlphaFoldDB" id="A0A7W6CN60"/>
<gene>
    <name evidence="8" type="ORF">GGR38_003791</name>
</gene>
<name>A0A7W6CN60_9SPHN</name>
<evidence type="ECO:0000313" key="8">
    <source>
        <dbReference type="EMBL" id="MBB3956825.1"/>
    </source>
</evidence>
<evidence type="ECO:0000256" key="6">
    <source>
        <dbReference type="ARBA" id="ARBA00023136"/>
    </source>
</evidence>
<evidence type="ECO:0000313" key="9">
    <source>
        <dbReference type="Proteomes" id="UP000548867"/>
    </source>
</evidence>
<proteinExistence type="inferred from homology"/>
<comment type="similarity">
    <text evidence="2">Belongs to the polysaccharide synthase family.</text>
</comment>
<feature type="transmembrane region" description="Helical" evidence="7">
    <location>
        <begin position="320"/>
        <end position="340"/>
    </location>
</feature>
<evidence type="ECO:0000256" key="3">
    <source>
        <dbReference type="ARBA" id="ARBA00022475"/>
    </source>
</evidence>
<keyword evidence="6 7" id="KW-0472">Membrane</keyword>
<reference evidence="8 9" key="1">
    <citation type="submission" date="2020-08" db="EMBL/GenBank/DDBJ databases">
        <title>Genomic Encyclopedia of Type Strains, Phase IV (KMG-IV): sequencing the most valuable type-strain genomes for metagenomic binning, comparative biology and taxonomic classification.</title>
        <authorList>
            <person name="Goeker M."/>
        </authorList>
    </citation>
    <scope>NUCLEOTIDE SEQUENCE [LARGE SCALE GENOMIC DNA]</scope>
    <source>
        <strain evidence="8 9">DSM 27057</strain>
    </source>
</reference>
<dbReference type="InterPro" id="IPR050833">
    <property type="entry name" value="Poly_Biosynth_Transport"/>
</dbReference>
<sequence length="446" mass="48483">MTGVGGSFSGKLWWTISGFLASSILRFSLNIILSRLLAPEVMGVMLVVNSVRLGIELLTDVGIEQNIIHHPDGAERHFRDTAWTMQVLRGLFLSLLFLAAAPFLAAIYHINIGIFLLAACSPVIGGLHSTAIFVLVKQMEVRRRNQFEMGSELLAFFVSVWLAWILRSVWAPAVALVCGVAIRSSFSYLLPDPRQTFCLDSEIRARIIHFGKWIMVTSLVMYAATNLDRLYLGRTIPLALVGIYGIARAMAELPTNLARRLGYQIIFPALASASQGAEEREKSMALTRFYFVLTVSLGLGFGAGVADWVIALLYDPRYVSAGWILSVLLVGAIFAVLSNINEALMLGAGRPVLSSLANAARFCTLALWMPIGLGRWGFPGAVLAIAFTEICQYGYIGLGLWRMGKGYWRQDVVAGGLALATLGGTCAVRYALGIGMTFPQIGGVVP</sequence>
<organism evidence="8 9">
    <name type="scientific">Novosphingobium sediminicola</name>
    <dbReference type="NCBI Taxonomy" id="563162"/>
    <lineage>
        <taxon>Bacteria</taxon>
        <taxon>Pseudomonadati</taxon>
        <taxon>Pseudomonadota</taxon>
        <taxon>Alphaproteobacteria</taxon>
        <taxon>Sphingomonadales</taxon>
        <taxon>Sphingomonadaceae</taxon>
        <taxon>Novosphingobium</taxon>
    </lineage>
</organism>
<feature type="transmembrane region" description="Helical" evidence="7">
    <location>
        <begin position="114"/>
        <end position="135"/>
    </location>
</feature>
<dbReference type="EMBL" id="JACIDX010000016">
    <property type="protein sequence ID" value="MBB3956825.1"/>
    <property type="molecule type" value="Genomic_DNA"/>
</dbReference>
<feature type="transmembrane region" description="Helical" evidence="7">
    <location>
        <begin position="412"/>
        <end position="432"/>
    </location>
</feature>
<feature type="transmembrane region" description="Helical" evidence="7">
    <location>
        <begin position="377"/>
        <end position="400"/>
    </location>
</feature>
<dbReference type="Pfam" id="PF13440">
    <property type="entry name" value="Polysacc_synt_3"/>
    <property type="match status" value="1"/>
</dbReference>
<keyword evidence="4 7" id="KW-0812">Transmembrane</keyword>